<proteinExistence type="predicted"/>
<keyword evidence="1" id="KW-1133">Transmembrane helix</keyword>
<evidence type="ECO:0000313" key="2">
    <source>
        <dbReference type="EMBL" id="MDQ0121021.1"/>
    </source>
</evidence>
<feature type="transmembrane region" description="Helical" evidence="1">
    <location>
        <begin position="20"/>
        <end position="41"/>
    </location>
</feature>
<gene>
    <name evidence="2" type="ORF">J2T22_004234</name>
</gene>
<reference evidence="2 3" key="1">
    <citation type="submission" date="2023-07" db="EMBL/GenBank/DDBJ databases">
        <title>Sorghum-associated microbial communities from plants grown in Nebraska, USA.</title>
        <authorList>
            <person name="Schachtman D."/>
        </authorList>
    </citation>
    <scope>NUCLEOTIDE SEQUENCE [LARGE SCALE GENOMIC DNA]</scope>
    <source>
        <strain evidence="2 3">DS994</strain>
    </source>
</reference>
<dbReference type="Proteomes" id="UP001226389">
    <property type="component" value="Unassembled WGS sequence"/>
</dbReference>
<protein>
    <submittedName>
        <fullName evidence="2">LPXTG-motif cell wall-anchored protein</fullName>
    </submittedName>
</protein>
<organism evidence="2 3">
    <name type="scientific">Pseudarthrobacter defluvii</name>
    <dbReference type="NCBI Taxonomy" id="410837"/>
    <lineage>
        <taxon>Bacteria</taxon>
        <taxon>Bacillati</taxon>
        <taxon>Actinomycetota</taxon>
        <taxon>Actinomycetes</taxon>
        <taxon>Micrococcales</taxon>
        <taxon>Micrococcaceae</taxon>
        <taxon>Pseudarthrobacter</taxon>
    </lineage>
</organism>
<name>A0ABT9UMZ3_9MICC</name>
<accession>A0ABT9UMZ3</accession>
<evidence type="ECO:0000256" key="1">
    <source>
        <dbReference type="SAM" id="Phobius"/>
    </source>
</evidence>
<keyword evidence="1" id="KW-0472">Membrane</keyword>
<keyword evidence="1" id="KW-0812">Transmembrane</keyword>
<dbReference type="RefSeq" id="WP_307493454.1">
    <property type="nucleotide sequence ID" value="NZ_JAUSSY010000025.1"/>
</dbReference>
<dbReference type="EMBL" id="JAUSSY010000025">
    <property type="protein sequence ID" value="MDQ0121021.1"/>
    <property type="molecule type" value="Genomic_DNA"/>
</dbReference>
<keyword evidence="3" id="KW-1185">Reference proteome</keyword>
<comment type="caution">
    <text evidence="2">The sequence shown here is derived from an EMBL/GenBank/DDBJ whole genome shotgun (WGS) entry which is preliminary data.</text>
</comment>
<sequence>MTTGAPATGAAALAYTGLNVGSSLLTALGVMLIGVALLSLLRKGSKVKP</sequence>
<evidence type="ECO:0000313" key="3">
    <source>
        <dbReference type="Proteomes" id="UP001226389"/>
    </source>
</evidence>